<feature type="region of interest" description="Disordered" evidence="1">
    <location>
        <begin position="1"/>
        <end position="20"/>
    </location>
</feature>
<feature type="region of interest" description="Disordered" evidence="1">
    <location>
        <begin position="79"/>
        <end position="100"/>
    </location>
</feature>
<organism evidence="2 3">
    <name type="scientific">Owenia fusiformis</name>
    <name type="common">Polychaete worm</name>
    <dbReference type="NCBI Taxonomy" id="6347"/>
    <lineage>
        <taxon>Eukaryota</taxon>
        <taxon>Metazoa</taxon>
        <taxon>Spiralia</taxon>
        <taxon>Lophotrochozoa</taxon>
        <taxon>Annelida</taxon>
        <taxon>Polychaeta</taxon>
        <taxon>Sedentaria</taxon>
        <taxon>Canalipalpata</taxon>
        <taxon>Sabellida</taxon>
        <taxon>Oweniida</taxon>
        <taxon>Oweniidae</taxon>
        <taxon>Owenia</taxon>
    </lineage>
</organism>
<proteinExistence type="predicted"/>
<name>A0A8J1TW20_OWEFU</name>
<dbReference type="Proteomes" id="UP000749559">
    <property type="component" value="Unassembled WGS sequence"/>
</dbReference>
<gene>
    <name evidence="2" type="ORF">OFUS_LOCUS21285</name>
</gene>
<dbReference type="EMBL" id="CAIIXF020000010">
    <property type="protein sequence ID" value="CAH1796927.1"/>
    <property type="molecule type" value="Genomic_DNA"/>
</dbReference>
<feature type="compositionally biased region" description="Basic and acidic residues" evidence="1">
    <location>
        <begin position="35"/>
        <end position="62"/>
    </location>
</feature>
<evidence type="ECO:0000313" key="2">
    <source>
        <dbReference type="EMBL" id="CAH1796927.1"/>
    </source>
</evidence>
<comment type="caution">
    <text evidence="2">The sequence shown here is derived from an EMBL/GenBank/DDBJ whole genome shotgun (WGS) entry which is preliminary data.</text>
</comment>
<feature type="compositionally biased region" description="Basic residues" evidence="1">
    <location>
        <begin position="405"/>
        <end position="421"/>
    </location>
</feature>
<evidence type="ECO:0000313" key="3">
    <source>
        <dbReference type="Proteomes" id="UP000749559"/>
    </source>
</evidence>
<feature type="region of interest" description="Disordered" evidence="1">
    <location>
        <begin position="400"/>
        <end position="434"/>
    </location>
</feature>
<keyword evidence="3" id="KW-1185">Reference proteome</keyword>
<reference evidence="2" key="1">
    <citation type="submission" date="2022-03" db="EMBL/GenBank/DDBJ databases">
        <authorList>
            <person name="Martin C."/>
        </authorList>
    </citation>
    <scope>NUCLEOTIDE SEQUENCE</scope>
</reference>
<sequence>MSRQTIKNKLKKMKQSNSEYEKAQVLLNSLTISNQKEKDVDKSSSLSEQHRGIDQPETDEAKDIHVVDVEEAMIEVDDMSDNDSDAGSEAPSGAGSAFDVDPSKLIENMSEKEKKAWDKGAKKWRLFMDFLLRHVAIVTFKYNTFEQEEMTAFLQAMEKAEYLRATVPDVTKKKKKKLRKRKVTPVTPKDPRVKTYKDMQTAADLLQAHRFYAESHRLRFVMDLTGRLRGLNMIAKGFFKALKKCKVPGIDKFKHYLDYWRGFTIRTYDYTEVKMKGIDPDEYNIWPATIRTAIYLAQKFLKLSSDNTGLQLMTEDPKVLRQHMTAADFTVAQRIEDLLAKKVVSESQNFVLGAQSLLGLAPKKPEDEKKEIVDPTELENIDPELLRPIPDYGLLCELPEEVPKEKKKKKKGKKGKGKGKGRGMFSSAKKKKKK</sequence>
<evidence type="ECO:0000256" key="1">
    <source>
        <dbReference type="SAM" id="MobiDB-lite"/>
    </source>
</evidence>
<protein>
    <submittedName>
        <fullName evidence="2">Uncharacterized protein</fullName>
    </submittedName>
</protein>
<feature type="compositionally biased region" description="Low complexity" evidence="1">
    <location>
        <begin position="87"/>
        <end position="97"/>
    </location>
</feature>
<accession>A0A8J1TW20</accession>
<dbReference type="OrthoDB" id="6281554at2759"/>
<feature type="region of interest" description="Disordered" evidence="1">
    <location>
        <begin position="31"/>
        <end position="62"/>
    </location>
</feature>
<dbReference type="AlphaFoldDB" id="A0A8J1TW20"/>
<feature type="compositionally biased region" description="Basic residues" evidence="1">
    <location>
        <begin position="1"/>
        <end position="14"/>
    </location>
</feature>